<protein>
    <submittedName>
        <fullName evidence="2">4787_t:CDS:1</fullName>
    </submittedName>
</protein>
<keyword evidence="3" id="KW-1185">Reference proteome</keyword>
<evidence type="ECO:0000313" key="3">
    <source>
        <dbReference type="Proteomes" id="UP000789706"/>
    </source>
</evidence>
<gene>
    <name evidence="2" type="ORF">DEBURN_LOCUS11181</name>
</gene>
<sequence>YEEFKIELEKNLDNENELEDNLANENDQENTNENAEVKI</sequence>
<reference evidence="2" key="1">
    <citation type="submission" date="2021-06" db="EMBL/GenBank/DDBJ databases">
        <authorList>
            <person name="Kallberg Y."/>
            <person name="Tangrot J."/>
            <person name="Rosling A."/>
        </authorList>
    </citation>
    <scope>NUCLEOTIDE SEQUENCE</scope>
    <source>
        <strain evidence="2">AZ414A</strain>
    </source>
</reference>
<evidence type="ECO:0000313" key="2">
    <source>
        <dbReference type="EMBL" id="CAG8641694.1"/>
    </source>
</evidence>
<dbReference type="EMBL" id="CAJVPK010005082">
    <property type="protein sequence ID" value="CAG8641694.1"/>
    <property type="molecule type" value="Genomic_DNA"/>
</dbReference>
<comment type="caution">
    <text evidence="2">The sequence shown here is derived from an EMBL/GenBank/DDBJ whole genome shotgun (WGS) entry which is preliminary data.</text>
</comment>
<accession>A0A9N9DIX8</accession>
<feature type="region of interest" description="Disordered" evidence="1">
    <location>
        <begin position="9"/>
        <end position="39"/>
    </location>
</feature>
<feature type="non-terminal residue" evidence="2">
    <location>
        <position position="1"/>
    </location>
</feature>
<name>A0A9N9DIX8_9GLOM</name>
<dbReference type="Proteomes" id="UP000789706">
    <property type="component" value="Unassembled WGS sequence"/>
</dbReference>
<feature type="compositionally biased region" description="Acidic residues" evidence="1">
    <location>
        <begin position="14"/>
        <end position="30"/>
    </location>
</feature>
<proteinExistence type="predicted"/>
<dbReference type="AlphaFoldDB" id="A0A9N9DIX8"/>
<organism evidence="2 3">
    <name type="scientific">Diversispora eburnea</name>
    <dbReference type="NCBI Taxonomy" id="1213867"/>
    <lineage>
        <taxon>Eukaryota</taxon>
        <taxon>Fungi</taxon>
        <taxon>Fungi incertae sedis</taxon>
        <taxon>Mucoromycota</taxon>
        <taxon>Glomeromycotina</taxon>
        <taxon>Glomeromycetes</taxon>
        <taxon>Diversisporales</taxon>
        <taxon>Diversisporaceae</taxon>
        <taxon>Diversispora</taxon>
    </lineage>
</organism>
<evidence type="ECO:0000256" key="1">
    <source>
        <dbReference type="SAM" id="MobiDB-lite"/>
    </source>
</evidence>